<dbReference type="FunFam" id="2.20.100.10:FF:000001">
    <property type="entry name" value="semaphorin-5A isoform X1"/>
    <property type="match status" value="1"/>
</dbReference>
<keyword evidence="8" id="KW-1015">Disulfide bond</keyword>
<name>A0A5A9NJV7_9TELE</name>
<dbReference type="PROSITE" id="PS50092">
    <property type="entry name" value="TSP1"/>
    <property type="match status" value="4"/>
</dbReference>
<keyword evidence="6 10" id="KW-0732">Signal</keyword>
<comment type="function">
    <text evidence="1">May have a role in the cell cycle.</text>
</comment>
<evidence type="ECO:0000256" key="5">
    <source>
        <dbReference type="ARBA" id="ARBA00022525"/>
    </source>
</evidence>
<dbReference type="InterPro" id="IPR036383">
    <property type="entry name" value="TSP1_rpt_sf"/>
</dbReference>
<dbReference type="FunFam" id="2.20.100.10:FF:000005">
    <property type="entry name" value="ADAM metallopeptidase with thrombospondin type 1 motif 9"/>
    <property type="match status" value="3"/>
</dbReference>
<evidence type="ECO:0000256" key="6">
    <source>
        <dbReference type="ARBA" id="ARBA00022729"/>
    </source>
</evidence>
<evidence type="ECO:0000256" key="3">
    <source>
        <dbReference type="ARBA" id="ARBA00007491"/>
    </source>
</evidence>
<keyword evidence="7" id="KW-0677">Repeat</keyword>
<dbReference type="Pfam" id="PF19030">
    <property type="entry name" value="TSP1_ADAMTS"/>
    <property type="match status" value="3"/>
</dbReference>
<accession>A0A5A9NJV7</accession>
<evidence type="ECO:0000256" key="4">
    <source>
        <dbReference type="ARBA" id="ARBA00014423"/>
    </source>
</evidence>
<dbReference type="GO" id="GO:0006508">
    <property type="term" value="P:proteolysis"/>
    <property type="evidence" value="ECO:0007669"/>
    <property type="project" value="TreeGrafter"/>
</dbReference>
<dbReference type="AlphaFoldDB" id="A0A5A9NJV7"/>
<sequence length="572" mass="64178">MMILSLLWMFCLISGAFSIGHPTNDYWGEYGAYGACSRTCGTGVAVRTRICNTMRTDGGDNCVGPSKSYKLCNTQECADGSRGFREQQCSLFDQTEFQGKSYNWRPYHGGSNPCELVCAPSGENFYYRHKAAVVDGTPCYAGRRHVCVEGVCRAVSRGKIVDLEDRSFPVTSRHGPEEVNHIIDTYRYTYEPYSECSVHCGQGIQTRTVQCINERTSIVVDDFHCMAQGLRRLTSQQACNQRPCVEYSVGPFFECSVTCGKGQQTREVFCIGDRARRIPEHHCGSLTRPHDITSCQRPACRQVFRYYTNDFSLCTRSCGSGTRERRVVCMDLDHNQYADERCASLRKPHNVENCNTQICPGAQIYRPSDPYPGVIGPYCAQTYFGCCPDGHTAASGPVGEGCAKKDCHRTRIILQTVSTPLVCAVWHEMLGLVMNGHLVSSLIVLLTPAHISGMAVAMGMAITLSPRRNSHTILLVQPTKRPEGRTYADYESVNECMEGVCKMYEEHLKRMNPNSPSITYDISQLFDFVDDLADLSCLVYRADTQTYQPYNKDWIKEKIYVLLRRQAQQAGK</sequence>
<dbReference type="GO" id="GO:0030198">
    <property type="term" value="P:extracellular matrix organization"/>
    <property type="evidence" value="ECO:0007669"/>
    <property type="project" value="TreeGrafter"/>
</dbReference>
<dbReference type="Gene3D" id="2.20.100.10">
    <property type="entry name" value="Thrombospondin type-1 (TSP1) repeat"/>
    <property type="match status" value="4"/>
</dbReference>
<dbReference type="InterPro" id="IPR000781">
    <property type="entry name" value="ERH"/>
</dbReference>
<proteinExistence type="inferred from homology"/>
<comment type="caution">
    <text evidence="11">The sequence shown here is derived from an EMBL/GenBank/DDBJ whole genome shotgun (WGS) entry which is preliminary data.</text>
</comment>
<dbReference type="PROSITE" id="PS01290">
    <property type="entry name" value="ER"/>
    <property type="match status" value="1"/>
</dbReference>
<dbReference type="SUPFAM" id="SSF143875">
    <property type="entry name" value="ERH-like"/>
    <property type="match status" value="1"/>
</dbReference>
<organism evidence="11 12">
    <name type="scientific">Triplophysa tibetana</name>
    <dbReference type="NCBI Taxonomy" id="1572043"/>
    <lineage>
        <taxon>Eukaryota</taxon>
        <taxon>Metazoa</taxon>
        <taxon>Chordata</taxon>
        <taxon>Craniata</taxon>
        <taxon>Vertebrata</taxon>
        <taxon>Euteleostomi</taxon>
        <taxon>Actinopterygii</taxon>
        <taxon>Neopterygii</taxon>
        <taxon>Teleostei</taxon>
        <taxon>Ostariophysi</taxon>
        <taxon>Cypriniformes</taxon>
        <taxon>Nemacheilidae</taxon>
        <taxon>Triplophysa</taxon>
    </lineage>
</organism>
<dbReference type="EMBL" id="SOYY01000018">
    <property type="protein sequence ID" value="KAA0708507.1"/>
    <property type="molecule type" value="Genomic_DNA"/>
</dbReference>
<dbReference type="SMART" id="SM00209">
    <property type="entry name" value="TSP1"/>
    <property type="match status" value="4"/>
</dbReference>
<dbReference type="InterPro" id="IPR000884">
    <property type="entry name" value="TSP1_rpt"/>
</dbReference>
<dbReference type="InterPro" id="IPR050439">
    <property type="entry name" value="ADAMTS_ADAMTS-like"/>
</dbReference>
<evidence type="ECO:0000256" key="1">
    <source>
        <dbReference type="ARBA" id="ARBA00003742"/>
    </source>
</evidence>
<dbReference type="GO" id="GO:0004222">
    <property type="term" value="F:metalloendopeptidase activity"/>
    <property type="evidence" value="ECO:0007669"/>
    <property type="project" value="TreeGrafter"/>
</dbReference>
<dbReference type="Pfam" id="PF01133">
    <property type="entry name" value="ER"/>
    <property type="match status" value="1"/>
</dbReference>
<evidence type="ECO:0000256" key="7">
    <source>
        <dbReference type="ARBA" id="ARBA00022737"/>
    </source>
</evidence>
<feature type="chain" id="PRO_5023025587" description="Enhancer of rudimentary homolog" evidence="10">
    <location>
        <begin position="19"/>
        <end position="572"/>
    </location>
</feature>
<dbReference type="PANTHER" id="PTHR13723">
    <property type="entry name" value="ADAMTS A DISINTEGRIN AND METALLOPROTEASE WITH THROMBOSPONDIN MOTIFS PROTEASE"/>
    <property type="match status" value="1"/>
</dbReference>
<protein>
    <recommendedName>
        <fullName evidence="4">Enhancer of rudimentary homolog</fullName>
    </recommendedName>
</protein>
<dbReference type="PANTHER" id="PTHR13723:SF281">
    <property type="entry name" value="PAPILIN"/>
    <property type="match status" value="1"/>
</dbReference>
<comment type="similarity">
    <text evidence="3">Belongs to the E(R) family.</text>
</comment>
<feature type="signal peptide" evidence="10">
    <location>
        <begin position="1"/>
        <end position="18"/>
    </location>
</feature>
<dbReference type="Gene3D" id="3.30.2260.10">
    <property type="entry name" value="Enhancer of rudimentary"/>
    <property type="match status" value="1"/>
</dbReference>
<reference evidence="11 12" key="1">
    <citation type="journal article" date="2019" name="Mol. Ecol. Resour.">
        <title>Chromosome-level genome assembly of Triplophysa tibetana, a fish adapted to the harsh high-altitude environment of the Tibetan Plateau.</title>
        <authorList>
            <person name="Yang X."/>
            <person name="Liu H."/>
            <person name="Ma Z."/>
            <person name="Zou Y."/>
            <person name="Zou M."/>
            <person name="Mao Y."/>
            <person name="Li X."/>
            <person name="Wang H."/>
            <person name="Chen T."/>
            <person name="Wang W."/>
            <person name="Yang R."/>
        </authorList>
    </citation>
    <scope>NUCLEOTIDE SEQUENCE [LARGE SCALE GENOMIC DNA]</scope>
    <source>
        <strain evidence="11">TTIB1903HZAU</strain>
        <tissue evidence="11">Muscle</tissue>
    </source>
</reference>
<keyword evidence="9" id="KW-0131">Cell cycle</keyword>
<gene>
    <name evidence="11" type="ORF">E1301_Tti005750</name>
</gene>
<evidence type="ECO:0000256" key="8">
    <source>
        <dbReference type="ARBA" id="ARBA00023157"/>
    </source>
</evidence>
<evidence type="ECO:0000313" key="11">
    <source>
        <dbReference type="EMBL" id="KAA0708507.1"/>
    </source>
</evidence>
<evidence type="ECO:0000256" key="10">
    <source>
        <dbReference type="SAM" id="SignalP"/>
    </source>
</evidence>
<dbReference type="Pfam" id="PF00090">
    <property type="entry name" value="TSP_1"/>
    <property type="match status" value="1"/>
</dbReference>
<keyword evidence="12" id="KW-1185">Reference proteome</keyword>
<evidence type="ECO:0000256" key="2">
    <source>
        <dbReference type="ARBA" id="ARBA00004613"/>
    </source>
</evidence>
<dbReference type="GO" id="GO:0031012">
    <property type="term" value="C:extracellular matrix"/>
    <property type="evidence" value="ECO:0007669"/>
    <property type="project" value="TreeGrafter"/>
</dbReference>
<keyword evidence="5" id="KW-0964">Secreted</keyword>
<comment type="subcellular location">
    <subcellularLocation>
        <location evidence="2">Secreted</location>
    </subcellularLocation>
</comment>
<dbReference type="FunFam" id="3.30.2260.10:FF:000001">
    <property type="entry name" value="Enhancer of rudimentary homolog"/>
    <property type="match status" value="1"/>
</dbReference>
<dbReference type="SUPFAM" id="SSF82895">
    <property type="entry name" value="TSP-1 type 1 repeat"/>
    <property type="match status" value="4"/>
</dbReference>
<evidence type="ECO:0000256" key="9">
    <source>
        <dbReference type="ARBA" id="ARBA00023306"/>
    </source>
</evidence>
<evidence type="ECO:0000313" key="12">
    <source>
        <dbReference type="Proteomes" id="UP000324632"/>
    </source>
</evidence>
<dbReference type="Proteomes" id="UP000324632">
    <property type="component" value="Chromosome 18"/>
</dbReference>
<dbReference type="GO" id="GO:0005576">
    <property type="term" value="C:extracellular region"/>
    <property type="evidence" value="ECO:0007669"/>
    <property type="project" value="UniProtKB-SubCell"/>
</dbReference>
<dbReference type="InterPro" id="IPR035912">
    <property type="entry name" value="EHR_sf"/>
</dbReference>